<keyword evidence="5 7" id="KW-0378">Hydrolase</keyword>
<dbReference type="RefSeq" id="WP_074649995.1">
    <property type="nucleotide sequence ID" value="NZ_FOIL01000038.1"/>
</dbReference>
<name>A0A1I0GTC5_9FIRM</name>
<dbReference type="CDD" id="cd00840">
    <property type="entry name" value="MPP_Mre11_N"/>
    <property type="match status" value="1"/>
</dbReference>
<dbReference type="GO" id="GO:0004519">
    <property type="term" value="F:endonuclease activity"/>
    <property type="evidence" value="ECO:0007669"/>
    <property type="project" value="UniProtKB-KW"/>
</dbReference>
<feature type="domain" description="Nuclease SbcCD subunit D C-terminal" evidence="9">
    <location>
        <begin position="270"/>
        <end position="358"/>
    </location>
</feature>
<comment type="function">
    <text evidence="7">SbcCD cleaves DNA hairpin structures. These structures can inhibit DNA replication and are intermediates in certain DNA recombination reactions. The complex acts as a 3'-&gt;5' double strand exonuclease that can open hairpins. It also has a 5' single-strand endonuclease activity.</text>
</comment>
<evidence type="ECO:0000256" key="6">
    <source>
        <dbReference type="ARBA" id="ARBA00022839"/>
    </source>
</evidence>
<dbReference type="GO" id="GO:0008408">
    <property type="term" value="F:3'-5' exonuclease activity"/>
    <property type="evidence" value="ECO:0007669"/>
    <property type="project" value="InterPro"/>
</dbReference>
<evidence type="ECO:0000259" key="9">
    <source>
        <dbReference type="Pfam" id="PF12320"/>
    </source>
</evidence>
<dbReference type="EMBL" id="FOIL01000038">
    <property type="protein sequence ID" value="SET74598.1"/>
    <property type="molecule type" value="Genomic_DNA"/>
</dbReference>
<organism evidence="10 11">
    <name type="scientific">[Clostridium] aminophilum</name>
    <dbReference type="NCBI Taxonomy" id="1526"/>
    <lineage>
        <taxon>Bacteria</taxon>
        <taxon>Bacillati</taxon>
        <taxon>Bacillota</taxon>
        <taxon>Clostridia</taxon>
        <taxon>Lachnospirales</taxon>
        <taxon>Lachnospiraceae</taxon>
    </lineage>
</organism>
<dbReference type="Pfam" id="PF12320">
    <property type="entry name" value="SbcD_C"/>
    <property type="match status" value="1"/>
</dbReference>
<dbReference type="NCBIfam" id="TIGR00619">
    <property type="entry name" value="sbcd"/>
    <property type="match status" value="1"/>
</dbReference>
<keyword evidence="7" id="KW-0255">Endonuclease</keyword>
<evidence type="ECO:0000256" key="1">
    <source>
        <dbReference type="ARBA" id="ARBA00010555"/>
    </source>
</evidence>
<evidence type="ECO:0000256" key="2">
    <source>
        <dbReference type="ARBA" id="ARBA00011322"/>
    </source>
</evidence>
<evidence type="ECO:0000256" key="4">
    <source>
        <dbReference type="ARBA" id="ARBA00022722"/>
    </source>
</evidence>
<dbReference type="Gene3D" id="3.60.21.10">
    <property type="match status" value="1"/>
</dbReference>
<dbReference type="GO" id="GO:0006310">
    <property type="term" value="P:DNA recombination"/>
    <property type="evidence" value="ECO:0007669"/>
    <property type="project" value="UniProtKB-KW"/>
</dbReference>
<dbReference type="GO" id="GO:0006260">
    <property type="term" value="P:DNA replication"/>
    <property type="evidence" value="ECO:0007669"/>
    <property type="project" value="UniProtKB-KW"/>
</dbReference>
<keyword evidence="7" id="KW-0233">DNA recombination</keyword>
<keyword evidence="6 7" id="KW-0269">Exonuclease</keyword>
<dbReference type="InterPro" id="IPR026843">
    <property type="entry name" value="SbcD_C"/>
</dbReference>
<keyword evidence="7" id="KW-0235">DNA replication</keyword>
<evidence type="ECO:0000256" key="3">
    <source>
        <dbReference type="ARBA" id="ARBA00013365"/>
    </source>
</evidence>
<dbReference type="PANTHER" id="PTHR30337">
    <property type="entry name" value="COMPONENT OF ATP-DEPENDENT DSDNA EXONUCLEASE"/>
    <property type="match status" value="1"/>
</dbReference>
<dbReference type="PANTHER" id="PTHR30337:SF0">
    <property type="entry name" value="NUCLEASE SBCCD SUBUNIT D"/>
    <property type="match status" value="1"/>
</dbReference>
<dbReference type="InterPro" id="IPR004843">
    <property type="entry name" value="Calcineurin-like_PHP"/>
</dbReference>
<comment type="similarity">
    <text evidence="1 7">Belongs to the SbcD family.</text>
</comment>
<keyword evidence="4 7" id="KW-0540">Nuclease</keyword>
<evidence type="ECO:0000256" key="5">
    <source>
        <dbReference type="ARBA" id="ARBA00022801"/>
    </source>
</evidence>
<feature type="domain" description="Calcineurin-like phosphoesterase" evidence="8">
    <location>
        <begin position="1"/>
        <end position="222"/>
    </location>
</feature>
<protein>
    <recommendedName>
        <fullName evidence="3 7">Nuclease SbcCD subunit D</fullName>
    </recommendedName>
</protein>
<evidence type="ECO:0000256" key="7">
    <source>
        <dbReference type="RuleBase" id="RU363069"/>
    </source>
</evidence>
<evidence type="ECO:0000313" key="10">
    <source>
        <dbReference type="EMBL" id="SET74598.1"/>
    </source>
</evidence>
<gene>
    <name evidence="7" type="primary">sbcD</name>
    <name evidence="10" type="ORF">SAMN04487771_103812</name>
</gene>
<proteinExistence type="inferred from homology"/>
<dbReference type="Proteomes" id="UP000199820">
    <property type="component" value="Unassembled WGS sequence"/>
</dbReference>
<evidence type="ECO:0000259" key="8">
    <source>
        <dbReference type="Pfam" id="PF00149"/>
    </source>
</evidence>
<dbReference type="InterPro" id="IPR004593">
    <property type="entry name" value="SbcD"/>
</dbReference>
<dbReference type="InterPro" id="IPR050535">
    <property type="entry name" value="DNA_Repair-Maintenance_Comp"/>
</dbReference>
<dbReference type="AlphaFoldDB" id="A0A1I0GTC5"/>
<dbReference type="SUPFAM" id="SSF56300">
    <property type="entry name" value="Metallo-dependent phosphatases"/>
    <property type="match status" value="1"/>
</dbReference>
<sequence>MKLLHLGDLHLGKSLGDFDLTEDQKYILDQIRKLVEKEQIDAVLIAGDVYDKSIPSEAATGLLDGFLSDLSSLGVKTYMISGNHDSDSRLNFGSALFENSQVFIYTVFDGKLHRYILNDGDTEVNIYLLPFVKASQVRRYYPEAKIENYEDAVRVILENAGIDRTKKNVLVAHQFVVAGKEDKPVLGGSEGLGTKNVGLVEQIGADLFDSFDYVALGHIHSPQPVGREEVRYSGSPLKYSLSEVNNEKSVPVITMDSGGVTVKCVPLKPLRNLRQIRGMMADLLKKENVTDPENYIYATLTDEEFVSDAMGTFQQIYPHTVKIDYDNSRTREVEQVDISQIAENRSFEDLIRDFYRQMYNEQEISSEEMDMMRTVAREAGVLHEAD</sequence>
<dbReference type="InterPro" id="IPR029052">
    <property type="entry name" value="Metallo-depent_PP-like"/>
</dbReference>
<dbReference type="Pfam" id="PF00149">
    <property type="entry name" value="Metallophos"/>
    <property type="match status" value="1"/>
</dbReference>
<comment type="subunit">
    <text evidence="2 7">Heterodimer of SbcC and SbcD.</text>
</comment>
<reference evidence="10 11" key="1">
    <citation type="submission" date="2016-10" db="EMBL/GenBank/DDBJ databases">
        <authorList>
            <person name="de Groot N.N."/>
        </authorList>
    </citation>
    <scope>NUCLEOTIDE SEQUENCE [LARGE SCALE GENOMIC DNA]</scope>
    <source>
        <strain evidence="10 11">KH1P1</strain>
    </source>
</reference>
<evidence type="ECO:0000313" key="11">
    <source>
        <dbReference type="Proteomes" id="UP000199820"/>
    </source>
</evidence>
<dbReference type="InterPro" id="IPR041796">
    <property type="entry name" value="Mre11_N"/>
</dbReference>
<keyword evidence="11" id="KW-1185">Reference proteome</keyword>
<dbReference type="STRING" id="1526.SAMN02910262_01476"/>
<accession>A0A1I0GTC5</accession>